<evidence type="ECO:0000313" key="1">
    <source>
        <dbReference type="EMBL" id="PLS05671.1"/>
    </source>
</evidence>
<dbReference type="RefSeq" id="WP_101647740.1">
    <property type="nucleotide sequence ID" value="NZ_PGVE01000040.1"/>
</dbReference>
<dbReference type="InterPro" id="IPR008551">
    <property type="entry name" value="TANGO2"/>
</dbReference>
<gene>
    <name evidence="1" type="ORF">CVD27_09345</name>
</gene>
<accession>A0A2N5HJJ1</accession>
<organism evidence="1 2">
    <name type="scientific">Neobacillus cucumis</name>
    <dbReference type="NCBI Taxonomy" id="1740721"/>
    <lineage>
        <taxon>Bacteria</taxon>
        <taxon>Bacillati</taxon>
        <taxon>Bacillota</taxon>
        <taxon>Bacilli</taxon>
        <taxon>Bacillales</taxon>
        <taxon>Bacillaceae</taxon>
        <taxon>Neobacillus</taxon>
    </lineage>
</organism>
<name>A0A2N5HJJ1_9BACI</name>
<dbReference type="EMBL" id="PGVE01000040">
    <property type="protein sequence ID" value="PLS05671.1"/>
    <property type="molecule type" value="Genomic_DNA"/>
</dbReference>
<reference evidence="1 2" key="1">
    <citation type="submission" date="2017-11" db="EMBL/GenBank/DDBJ databases">
        <title>Comparitive Functional Genomics of Dry Heat Resistant strains isolated from the Viking Spacecraft.</title>
        <authorList>
            <person name="Seuylemezian A."/>
            <person name="Cooper K."/>
            <person name="Vaishampayan P."/>
        </authorList>
    </citation>
    <scope>NUCLEOTIDE SEQUENCE [LARGE SCALE GENOMIC DNA]</scope>
    <source>
        <strain evidence="1 2">V32-6</strain>
    </source>
</reference>
<dbReference type="AlphaFoldDB" id="A0A2N5HJJ1"/>
<dbReference type="OrthoDB" id="4380123at2"/>
<keyword evidence="2" id="KW-1185">Reference proteome</keyword>
<dbReference type="Proteomes" id="UP000234950">
    <property type="component" value="Unassembled WGS sequence"/>
</dbReference>
<protein>
    <recommendedName>
        <fullName evidence="3">NRDE family protein</fullName>
    </recommendedName>
</protein>
<dbReference type="PANTHER" id="PTHR17985:SF8">
    <property type="entry name" value="TRANSPORT AND GOLGI ORGANIZATION PROTEIN 2 HOMOLOG"/>
    <property type="match status" value="1"/>
</dbReference>
<evidence type="ECO:0000313" key="2">
    <source>
        <dbReference type="Proteomes" id="UP000234950"/>
    </source>
</evidence>
<proteinExistence type="predicted"/>
<evidence type="ECO:0008006" key="3">
    <source>
        <dbReference type="Google" id="ProtNLM"/>
    </source>
</evidence>
<dbReference type="Pfam" id="PF05742">
    <property type="entry name" value="TANGO2"/>
    <property type="match status" value="1"/>
</dbReference>
<comment type="caution">
    <text evidence="1">The sequence shown here is derived from an EMBL/GenBank/DDBJ whole genome shotgun (WGS) entry which is preliminary data.</text>
</comment>
<dbReference type="PANTHER" id="PTHR17985">
    <property type="entry name" value="SER/THR-RICH PROTEIN T10 IN DGCR REGION"/>
    <property type="match status" value="1"/>
</dbReference>
<sequence>MCLILFAYGVHKEYKLIVAANRDEFYQRPTAPAHFWKEHPEILAGRDLEKMGTWMGVTTLGRFAALTNYRNPKEITEGKHSRGELVADALKYRGGIEEYMINLAANNHLYPGYNLLAGDSRELYYYSNVGQRLEKLEPGIYGVSNHLLNSSWPKVRKGKEGLLHIINENSAGMIDELFSLLQNADPAPDQDLPSTGVSLEWERMLSPLFIESQHYGTRSSTVMLMSETKLQYVERVFTKNGANDQQYTIEL</sequence>